<accession>A0A1X7UDH2</accession>
<dbReference type="InterPro" id="IPR032675">
    <property type="entry name" value="LRR_dom_sf"/>
</dbReference>
<dbReference type="Gene3D" id="2.30.30.40">
    <property type="entry name" value="SH3 Domains"/>
    <property type="match status" value="1"/>
</dbReference>
<evidence type="ECO:0000256" key="1">
    <source>
        <dbReference type="ARBA" id="ARBA00022443"/>
    </source>
</evidence>
<dbReference type="PROSITE" id="PS50002">
    <property type="entry name" value="SH3"/>
    <property type="match status" value="1"/>
</dbReference>
<evidence type="ECO:0000259" key="4">
    <source>
        <dbReference type="PROSITE" id="PS50002"/>
    </source>
</evidence>
<dbReference type="CDD" id="cd00174">
    <property type="entry name" value="SH3"/>
    <property type="match status" value="1"/>
</dbReference>
<dbReference type="AlphaFoldDB" id="A0A1X7UDH2"/>
<proteinExistence type="predicted"/>
<protein>
    <recommendedName>
        <fullName evidence="4">SH3 domain-containing protein</fullName>
    </recommendedName>
</protein>
<dbReference type="InterPro" id="IPR036028">
    <property type="entry name" value="SH3-like_dom_sf"/>
</dbReference>
<dbReference type="SUPFAM" id="SSF50044">
    <property type="entry name" value="SH3-domain"/>
    <property type="match status" value="1"/>
</dbReference>
<dbReference type="InParanoid" id="A0A1X7UDH2"/>
<reference evidence="5" key="1">
    <citation type="submission" date="2017-05" db="UniProtKB">
        <authorList>
            <consortium name="EnsemblMetazoa"/>
        </authorList>
    </citation>
    <scope>IDENTIFICATION</scope>
</reference>
<evidence type="ECO:0000256" key="2">
    <source>
        <dbReference type="PROSITE-ProRule" id="PRU00192"/>
    </source>
</evidence>
<dbReference type="EnsemblMetazoa" id="Aqu2.1.25812_001">
    <property type="protein sequence ID" value="Aqu2.1.25812_001"/>
    <property type="gene ID" value="Aqu2.1.25812"/>
</dbReference>
<dbReference type="InterPro" id="IPR001452">
    <property type="entry name" value="SH3_domain"/>
</dbReference>
<dbReference type="OrthoDB" id="5983572at2759"/>
<name>A0A1X7UDH2_AMPQE</name>
<evidence type="ECO:0000256" key="3">
    <source>
        <dbReference type="SAM" id="Coils"/>
    </source>
</evidence>
<sequence length="547" mass="63243">MFIEDFNSDLEAELSLISNLQSVMRLIRKNCSLINIVILEAVVEHFEINDAQKYIDDYKREIDESCRSLSVDLCLNEPFDVVRASPPLKCETATYVLGWEATEHKLKDVTDIVSKSSGKFVKLINIKSTQSITITCSFPHSLTGALIIKLSENLELLIKNDLMKLTVGYCTISKKQKIHEIQEPLEEEIQEIKEQPHDTKEERVARLEEKKTEGATPQSVINQDILSTDTSMTIINRQLIKEINRNKQLEETLTKMRVKEIQQLLSLLRNTSSASYRIRSGMRMEIEQLQLSLTNKTGLLDQNESLIDIKREIAELQEQISLMNVQIFNKREENKKHRDVIRVNKSTAASVFIARYDYHATESNELSFSEGEQLKIYEKQSSFHWKGRSLVSGDEGNIPSSCVYSMLESLQLLEFILSVEEMSLPILQKIRNDSSSNDEKDSLFLETINDDSIMISALRQDKEQIEGVWYSYFNGQVLSHLLLNNSSLVELNLTETSLSTESILLIFQSLMDNKNIRRLTLDERHKEICIDTYPKYHLLRYKVRWWE</sequence>
<dbReference type="Pfam" id="PF00018">
    <property type="entry name" value="SH3_1"/>
    <property type="match status" value="1"/>
</dbReference>
<organism evidence="5">
    <name type="scientific">Amphimedon queenslandica</name>
    <name type="common">Sponge</name>
    <dbReference type="NCBI Taxonomy" id="400682"/>
    <lineage>
        <taxon>Eukaryota</taxon>
        <taxon>Metazoa</taxon>
        <taxon>Porifera</taxon>
        <taxon>Demospongiae</taxon>
        <taxon>Heteroscleromorpha</taxon>
        <taxon>Haplosclerida</taxon>
        <taxon>Niphatidae</taxon>
        <taxon>Amphimedon</taxon>
    </lineage>
</organism>
<keyword evidence="1 2" id="KW-0728">SH3 domain</keyword>
<dbReference type="Gene3D" id="3.80.10.10">
    <property type="entry name" value="Ribonuclease Inhibitor"/>
    <property type="match status" value="1"/>
</dbReference>
<feature type="coiled-coil region" evidence="3">
    <location>
        <begin position="299"/>
        <end position="333"/>
    </location>
</feature>
<feature type="domain" description="SH3" evidence="4">
    <location>
        <begin position="347"/>
        <end position="408"/>
    </location>
</feature>
<evidence type="ECO:0000313" key="5">
    <source>
        <dbReference type="EnsemblMetazoa" id="Aqu2.1.25812_001"/>
    </source>
</evidence>
<dbReference type="SUPFAM" id="SSF52047">
    <property type="entry name" value="RNI-like"/>
    <property type="match status" value="1"/>
</dbReference>
<dbReference type="SMART" id="SM00326">
    <property type="entry name" value="SH3"/>
    <property type="match status" value="1"/>
</dbReference>
<keyword evidence="3" id="KW-0175">Coiled coil</keyword>
<dbReference type="STRING" id="400682.A0A1X7UDH2"/>